<dbReference type="InterPro" id="IPR003609">
    <property type="entry name" value="Pan_app"/>
</dbReference>
<evidence type="ECO:0000256" key="9">
    <source>
        <dbReference type="ARBA" id="ARBA00022820"/>
    </source>
</evidence>
<evidence type="ECO:0000256" key="10">
    <source>
        <dbReference type="ARBA" id="ARBA00022825"/>
    </source>
</evidence>
<evidence type="ECO:0000256" key="16">
    <source>
        <dbReference type="ARBA" id="ARBA00052079"/>
    </source>
</evidence>
<feature type="domain" description="Kringle" evidence="25">
    <location>
        <begin position="1474"/>
        <end position="1556"/>
    </location>
</feature>
<dbReference type="InterPro" id="IPR000001">
    <property type="entry name" value="Kringle"/>
</dbReference>
<dbReference type="Gene3D" id="3.50.4.10">
    <property type="entry name" value="Hepatocyte Growth Factor"/>
    <property type="match status" value="1"/>
</dbReference>
<dbReference type="PROSITE" id="PS00134">
    <property type="entry name" value="TRYPSIN_HIS"/>
    <property type="match status" value="1"/>
</dbReference>
<dbReference type="InterPro" id="IPR038178">
    <property type="entry name" value="Kringle_sf"/>
</dbReference>
<evidence type="ECO:0000259" key="28">
    <source>
        <dbReference type="PROSITE" id="PS50940"/>
    </source>
</evidence>
<dbReference type="SMART" id="SM00192">
    <property type="entry name" value="LDLa"/>
    <property type="match status" value="3"/>
</dbReference>
<dbReference type="Pfam" id="PF01607">
    <property type="entry name" value="CBM_14"/>
    <property type="match status" value="3"/>
</dbReference>
<feature type="compositionally biased region" description="Polar residues" evidence="22">
    <location>
        <begin position="518"/>
        <end position="531"/>
    </location>
</feature>
<accession>A0A7M7L405</accession>
<dbReference type="Pfam" id="PF00057">
    <property type="entry name" value="Ldl_recept_a"/>
    <property type="match status" value="3"/>
</dbReference>
<dbReference type="Pfam" id="PF00024">
    <property type="entry name" value="PAN_1"/>
    <property type="match status" value="1"/>
</dbReference>
<feature type="compositionally biased region" description="Basic and acidic residues" evidence="22">
    <location>
        <begin position="569"/>
        <end position="595"/>
    </location>
</feature>
<evidence type="ECO:0000259" key="26">
    <source>
        <dbReference type="PROSITE" id="PS50240"/>
    </source>
</evidence>
<evidence type="ECO:0000313" key="31">
    <source>
        <dbReference type="Proteomes" id="UP000005203"/>
    </source>
</evidence>
<dbReference type="Pfam" id="PF00051">
    <property type="entry name" value="Kringle"/>
    <property type="match status" value="1"/>
</dbReference>
<dbReference type="PRINTS" id="PR00258">
    <property type="entry name" value="SPERACTRCPTR"/>
</dbReference>
<dbReference type="Gene3D" id="3.10.100.10">
    <property type="entry name" value="Mannose-Binding Protein A, subunit A"/>
    <property type="match status" value="1"/>
</dbReference>
<keyword evidence="2 18" id="KW-0420">Kringle</keyword>
<dbReference type="InterPro" id="IPR013806">
    <property type="entry name" value="Kringle-like"/>
</dbReference>
<dbReference type="EnsemblMetazoa" id="XM_026440391">
    <property type="protein sequence ID" value="XP_026296176"/>
    <property type="gene ID" value="LOC724971"/>
</dbReference>
<feature type="compositionally biased region" description="Polar residues" evidence="22">
    <location>
        <begin position="105"/>
        <end position="123"/>
    </location>
</feature>
<dbReference type="SMART" id="SM00130">
    <property type="entry name" value="KR"/>
    <property type="match status" value="1"/>
</dbReference>
<dbReference type="InterPro" id="IPR036772">
    <property type="entry name" value="SRCR-like_dom_sf"/>
</dbReference>
<evidence type="ECO:0000313" key="30">
    <source>
        <dbReference type="EnsemblMetazoa" id="XP_026296176"/>
    </source>
</evidence>
<dbReference type="Gene3D" id="2.170.140.10">
    <property type="entry name" value="Chitin binding domain"/>
    <property type="match status" value="3"/>
</dbReference>
<dbReference type="PROSITE" id="PS00420">
    <property type="entry name" value="SRCR_1"/>
    <property type="match status" value="1"/>
</dbReference>
<dbReference type="InterPro" id="IPR001304">
    <property type="entry name" value="C-type_lectin-like"/>
</dbReference>
<keyword evidence="12" id="KW-0472">Membrane</keyword>
<keyword evidence="10 21" id="KW-0720">Serine protease</keyword>
<comment type="caution">
    <text evidence="20">Lacks conserved residue(s) required for the propagation of feature annotation.</text>
</comment>
<proteinExistence type="predicted"/>
<feature type="region of interest" description="Disordered" evidence="22">
    <location>
        <begin position="569"/>
        <end position="613"/>
    </location>
</feature>
<dbReference type="Proteomes" id="UP000005203">
    <property type="component" value="Linkage group LG4"/>
</dbReference>
<feature type="region of interest" description="Disordered" evidence="22">
    <location>
        <begin position="29"/>
        <end position="59"/>
    </location>
</feature>
<evidence type="ECO:0000256" key="3">
    <source>
        <dbReference type="ARBA" id="ARBA00022659"/>
    </source>
</evidence>
<dbReference type="SMART" id="SM00473">
    <property type="entry name" value="PAN_AP"/>
    <property type="match status" value="1"/>
</dbReference>
<dbReference type="PROSITE" id="PS50948">
    <property type="entry name" value="PAN"/>
    <property type="match status" value="1"/>
</dbReference>
<evidence type="ECO:0000259" key="29">
    <source>
        <dbReference type="PROSITE" id="PS50948"/>
    </source>
</evidence>
<keyword evidence="14" id="KW-0675">Receptor</keyword>
<dbReference type="SMART" id="SM00034">
    <property type="entry name" value="CLECT"/>
    <property type="match status" value="1"/>
</dbReference>
<dbReference type="InterPro" id="IPR001190">
    <property type="entry name" value="SRCR"/>
</dbReference>
<dbReference type="InterPro" id="IPR036055">
    <property type="entry name" value="LDL_receptor-like_sf"/>
</dbReference>
<dbReference type="SMART" id="SM00020">
    <property type="entry name" value="Tryp_SPc"/>
    <property type="match status" value="1"/>
</dbReference>
<keyword evidence="6 23" id="KW-0732">Signal</keyword>
<keyword evidence="3" id="KW-0768">Sushi</keyword>
<evidence type="ECO:0000256" key="11">
    <source>
        <dbReference type="ARBA" id="ARBA00022989"/>
    </source>
</evidence>
<feature type="domain" description="SRCR" evidence="27">
    <location>
        <begin position="1882"/>
        <end position="1982"/>
    </location>
</feature>
<keyword evidence="11" id="KW-1133">Transmembrane helix</keyword>
<feature type="region of interest" description="Disordered" evidence="22">
    <location>
        <begin position="659"/>
        <end position="687"/>
    </location>
</feature>
<feature type="disulfide bond" evidence="19">
    <location>
        <begin position="1569"/>
        <end position="1581"/>
    </location>
</feature>
<feature type="region of interest" description="Disordered" evidence="22">
    <location>
        <begin position="1065"/>
        <end position="1088"/>
    </location>
</feature>
<dbReference type="PRINTS" id="PR00261">
    <property type="entry name" value="LDLRECEPTOR"/>
</dbReference>
<evidence type="ECO:0000256" key="8">
    <source>
        <dbReference type="ARBA" id="ARBA00022801"/>
    </source>
</evidence>
<keyword evidence="9" id="KW-0353">Hemolymph clotting</keyword>
<feature type="disulfide bond" evidence="20">
    <location>
        <begin position="1907"/>
        <end position="1971"/>
    </location>
</feature>
<dbReference type="SUPFAM" id="SSF56487">
    <property type="entry name" value="SRCR-like"/>
    <property type="match status" value="3"/>
</dbReference>
<dbReference type="GO" id="GO:0042381">
    <property type="term" value="P:hemolymph coagulation"/>
    <property type="evidence" value="ECO:0007669"/>
    <property type="project" value="UniProtKB-KW"/>
</dbReference>
<dbReference type="RefSeq" id="XP_026296176.1">
    <property type="nucleotide sequence ID" value="XM_026440391.1"/>
</dbReference>
<dbReference type="PRINTS" id="PR00018">
    <property type="entry name" value="KRINGLE"/>
</dbReference>
<evidence type="ECO:0000256" key="15">
    <source>
        <dbReference type="ARBA" id="ARBA00023180"/>
    </source>
</evidence>
<dbReference type="GO" id="GO:0004252">
    <property type="term" value="F:serine-type endopeptidase activity"/>
    <property type="evidence" value="ECO:0007669"/>
    <property type="project" value="InterPro"/>
</dbReference>
<evidence type="ECO:0000256" key="14">
    <source>
        <dbReference type="ARBA" id="ARBA00023170"/>
    </source>
</evidence>
<dbReference type="CDD" id="cd00108">
    <property type="entry name" value="KR"/>
    <property type="match status" value="1"/>
</dbReference>
<keyword evidence="15" id="KW-0325">Glycoprotein</keyword>
<name>A0A7M7L405_APIME</name>
<evidence type="ECO:0000259" key="25">
    <source>
        <dbReference type="PROSITE" id="PS50070"/>
    </source>
</evidence>
<dbReference type="PROSITE" id="PS50240">
    <property type="entry name" value="TRYPSIN_DOM"/>
    <property type="match status" value="1"/>
</dbReference>
<dbReference type="SUPFAM" id="SSF56436">
    <property type="entry name" value="C-type lectin-like"/>
    <property type="match status" value="1"/>
</dbReference>
<dbReference type="PROSITE" id="PS00135">
    <property type="entry name" value="TRYPSIN_SER"/>
    <property type="match status" value="1"/>
</dbReference>
<feature type="domain" description="Apple" evidence="29">
    <location>
        <begin position="1603"/>
        <end position="1683"/>
    </location>
</feature>
<feature type="domain" description="C-type lectin" evidence="24">
    <location>
        <begin position="1320"/>
        <end position="1455"/>
    </location>
</feature>
<dbReference type="Gene3D" id="2.40.20.10">
    <property type="entry name" value="Plasminogen Kringle 4"/>
    <property type="match status" value="1"/>
</dbReference>
<feature type="compositionally biased region" description="Basic residues" evidence="22">
    <location>
        <begin position="486"/>
        <end position="496"/>
    </location>
</feature>
<dbReference type="SUPFAM" id="SSF50494">
    <property type="entry name" value="Trypsin-like serine proteases"/>
    <property type="match status" value="1"/>
</dbReference>
<evidence type="ECO:0000256" key="6">
    <source>
        <dbReference type="ARBA" id="ARBA00022729"/>
    </source>
</evidence>
<dbReference type="PROSITE" id="PS01209">
    <property type="entry name" value="LDLRA_1"/>
    <property type="match status" value="3"/>
</dbReference>
<gene>
    <name evidence="32" type="primary">LOC724971</name>
</gene>
<dbReference type="InterPro" id="IPR043504">
    <property type="entry name" value="Peptidase_S1_PA_chymotrypsin"/>
</dbReference>
<protein>
    <recommendedName>
        <fullName evidence="17">limulus clotting factor C</fullName>
        <ecNumber evidence="17">3.4.21.84</ecNumber>
    </recommendedName>
</protein>
<evidence type="ECO:0000256" key="7">
    <source>
        <dbReference type="ARBA" id="ARBA00022737"/>
    </source>
</evidence>
<keyword evidence="8 21" id="KW-0378">Hydrolase</keyword>
<dbReference type="SUPFAM" id="SSF57424">
    <property type="entry name" value="LDL receptor-like module"/>
    <property type="match status" value="3"/>
</dbReference>
<dbReference type="EC" id="3.4.21.84" evidence="17"/>
<dbReference type="InterPro" id="IPR009003">
    <property type="entry name" value="Peptidase_S1_PA"/>
</dbReference>
<feature type="compositionally biased region" description="Polar residues" evidence="22">
    <location>
        <begin position="734"/>
        <end position="747"/>
    </location>
</feature>
<feature type="disulfide bond" evidence="20">
    <location>
        <begin position="1920"/>
        <end position="1981"/>
    </location>
</feature>
<dbReference type="GO" id="GO:0005576">
    <property type="term" value="C:extracellular region"/>
    <property type="evidence" value="ECO:0007669"/>
    <property type="project" value="InterPro"/>
</dbReference>
<feature type="signal peptide" evidence="23">
    <location>
        <begin position="1"/>
        <end position="24"/>
    </location>
</feature>
<evidence type="ECO:0000256" key="2">
    <source>
        <dbReference type="ARBA" id="ARBA00022572"/>
    </source>
</evidence>
<feature type="disulfide bond" evidence="19">
    <location>
        <begin position="1706"/>
        <end position="1721"/>
    </location>
</feature>
<evidence type="ECO:0000256" key="19">
    <source>
        <dbReference type="PROSITE-ProRule" id="PRU00124"/>
    </source>
</evidence>
<feature type="domain" description="Peptidase S1" evidence="26">
    <location>
        <begin position="2044"/>
        <end position="2284"/>
    </location>
</feature>
<organism evidence="30">
    <name type="scientific">Apis mellifera</name>
    <name type="common">Honeybee</name>
    <dbReference type="NCBI Taxonomy" id="7460"/>
    <lineage>
        <taxon>Eukaryota</taxon>
        <taxon>Metazoa</taxon>
        <taxon>Ecdysozoa</taxon>
        <taxon>Arthropoda</taxon>
        <taxon>Hexapoda</taxon>
        <taxon>Insecta</taxon>
        <taxon>Pterygota</taxon>
        <taxon>Neoptera</taxon>
        <taxon>Endopterygota</taxon>
        <taxon>Hymenoptera</taxon>
        <taxon>Apocrita</taxon>
        <taxon>Aculeata</taxon>
        <taxon>Apoidea</taxon>
        <taxon>Anthophila</taxon>
        <taxon>Apidae</taxon>
        <taxon>Apis</taxon>
    </lineage>
</organism>
<feature type="compositionally biased region" description="Basic and acidic residues" evidence="22">
    <location>
        <begin position="748"/>
        <end position="757"/>
    </location>
</feature>
<dbReference type="CDD" id="cd00037">
    <property type="entry name" value="CLECT"/>
    <property type="match status" value="1"/>
</dbReference>
<dbReference type="Gene3D" id="4.10.400.10">
    <property type="entry name" value="Low-density Lipoprotein Receptor"/>
    <property type="match status" value="3"/>
</dbReference>
<evidence type="ECO:0000256" key="12">
    <source>
        <dbReference type="ARBA" id="ARBA00023136"/>
    </source>
</evidence>
<dbReference type="SMART" id="SM00494">
    <property type="entry name" value="ChtBD2"/>
    <property type="match status" value="3"/>
</dbReference>
<feature type="disulfide bond" evidence="19">
    <location>
        <begin position="1576"/>
        <end position="1594"/>
    </location>
</feature>
<dbReference type="CDD" id="cd00112">
    <property type="entry name" value="LDLa"/>
    <property type="match status" value="3"/>
</dbReference>
<evidence type="ECO:0000256" key="17">
    <source>
        <dbReference type="ARBA" id="ARBA00066707"/>
    </source>
</evidence>
<feature type="compositionally biased region" description="Basic and acidic residues" evidence="22">
    <location>
        <begin position="124"/>
        <end position="136"/>
    </location>
</feature>
<dbReference type="InterPro" id="IPR033116">
    <property type="entry name" value="TRYPSIN_SER"/>
</dbReference>
<feature type="domain" description="Chitin-binding type-2" evidence="28">
    <location>
        <begin position="173"/>
        <end position="230"/>
    </location>
</feature>
<feature type="region of interest" description="Disordered" evidence="22">
    <location>
        <begin position="734"/>
        <end position="757"/>
    </location>
</feature>
<feature type="domain" description="Chitin-binding type-2" evidence="28">
    <location>
        <begin position="252"/>
        <end position="309"/>
    </location>
</feature>
<evidence type="ECO:0000256" key="21">
    <source>
        <dbReference type="RuleBase" id="RU363034"/>
    </source>
</evidence>
<dbReference type="GO" id="GO:0016020">
    <property type="term" value="C:membrane"/>
    <property type="evidence" value="ECO:0007669"/>
    <property type="project" value="UniProtKB-SubCell"/>
</dbReference>
<comment type="catalytic activity">
    <reaction evidence="16">
        <text>Selective cleavage of 103-Arg-|-Ser-104 and 124-Ile-|-Ile-125 bonds in Limulus clotting factor B to form activated factor B. Cleavage of -Pro-Arg-|-Xaa- bonds in synthetic substrates.</text>
        <dbReference type="EC" id="3.4.21.84"/>
    </reaction>
</comment>
<dbReference type="InterPro" id="IPR016186">
    <property type="entry name" value="C-type_lectin-like/link_sf"/>
</dbReference>
<keyword evidence="7" id="KW-0677">Repeat</keyword>
<dbReference type="PROSITE" id="PS50068">
    <property type="entry name" value="LDLRA_2"/>
    <property type="match status" value="3"/>
</dbReference>
<dbReference type="Gene3D" id="2.40.10.10">
    <property type="entry name" value="Trypsin-like serine proteases"/>
    <property type="match status" value="1"/>
</dbReference>
<feature type="compositionally biased region" description="Basic and acidic residues" evidence="22">
    <location>
        <begin position="92"/>
        <end position="104"/>
    </location>
</feature>
<evidence type="ECO:0000259" key="27">
    <source>
        <dbReference type="PROSITE" id="PS50287"/>
    </source>
</evidence>
<dbReference type="SUPFAM" id="SSF57625">
    <property type="entry name" value="Invertebrate chitin-binding proteins"/>
    <property type="match status" value="3"/>
</dbReference>
<dbReference type="InterPro" id="IPR002172">
    <property type="entry name" value="LDrepeatLR_classA_rpt"/>
</dbReference>
<feature type="disulfide bond" evidence="20">
    <location>
        <begin position="1951"/>
        <end position="1961"/>
    </location>
</feature>
<evidence type="ECO:0000256" key="1">
    <source>
        <dbReference type="ARBA" id="ARBA00004167"/>
    </source>
</evidence>
<feature type="compositionally biased region" description="Polar residues" evidence="22">
    <location>
        <begin position="597"/>
        <end position="613"/>
    </location>
</feature>
<comment type="subcellular location">
    <subcellularLocation>
        <location evidence="1">Membrane</location>
        <topology evidence="1">Single-pass membrane protein</topology>
    </subcellularLocation>
</comment>
<accession>A0A8B8GWN7</accession>
<dbReference type="CDD" id="cd00190">
    <property type="entry name" value="Tryp_SPc"/>
    <property type="match status" value="1"/>
</dbReference>
<evidence type="ECO:0000256" key="22">
    <source>
        <dbReference type="SAM" id="MobiDB-lite"/>
    </source>
</evidence>
<feature type="domain" description="SRCR" evidence="27">
    <location>
        <begin position="1730"/>
        <end position="1833"/>
    </location>
</feature>
<feature type="disulfide bond" evidence="19">
    <location>
        <begin position="1694"/>
        <end position="1712"/>
    </location>
</feature>
<dbReference type="FunFam" id="3.10.250.10:FF:000016">
    <property type="entry name" value="Scavenger receptor cysteine-rich protein type 12"/>
    <property type="match status" value="1"/>
</dbReference>
<evidence type="ECO:0000259" key="24">
    <source>
        <dbReference type="PROSITE" id="PS50041"/>
    </source>
</evidence>
<evidence type="ECO:0000256" key="4">
    <source>
        <dbReference type="ARBA" id="ARBA00022670"/>
    </source>
</evidence>
<keyword evidence="13 20" id="KW-1015">Disulfide bond</keyword>
<feature type="domain" description="SRCR" evidence="27">
    <location>
        <begin position="1202"/>
        <end position="1306"/>
    </location>
</feature>
<feature type="compositionally biased region" description="Basic and acidic residues" evidence="22">
    <location>
        <begin position="475"/>
        <end position="485"/>
    </location>
</feature>
<dbReference type="Pfam" id="PF00089">
    <property type="entry name" value="Trypsin"/>
    <property type="match status" value="1"/>
</dbReference>
<dbReference type="InterPro" id="IPR001254">
    <property type="entry name" value="Trypsin_dom"/>
</dbReference>
<dbReference type="InterPro" id="IPR018114">
    <property type="entry name" value="TRYPSIN_HIS"/>
</dbReference>
<feature type="region of interest" description="Disordered" evidence="22">
    <location>
        <begin position="401"/>
        <end position="554"/>
    </location>
</feature>
<evidence type="ECO:0000256" key="23">
    <source>
        <dbReference type="SAM" id="SignalP"/>
    </source>
</evidence>
<dbReference type="FunFam" id="3.10.250.10:FF:000007">
    <property type="entry name" value="Soluble scavenger receptor cysteine-rich domain-containing protein SSC5D"/>
    <property type="match status" value="1"/>
</dbReference>
<feature type="disulfide bond" evidence="20">
    <location>
        <begin position="1802"/>
        <end position="1812"/>
    </location>
</feature>
<dbReference type="Pfam" id="PF00530">
    <property type="entry name" value="SRCR"/>
    <property type="match status" value="3"/>
</dbReference>
<feature type="compositionally biased region" description="Low complexity" evidence="22">
    <location>
        <begin position="1070"/>
        <end position="1083"/>
    </location>
</feature>
<dbReference type="InterPro" id="IPR036508">
    <property type="entry name" value="Chitin-bd_dom_sf"/>
</dbReference>
<keyword evidence="4 21" id="KW-0645">Protease</keyword>
<keyword evidence="5" id="KW-0812">Transmembrane</keyword>
<dbReference type="InterPro" id="IPR023415">
    <property type="entry name" value="LDLR_class-A_CS"/>
</dbReference>
<feature type="domain" description="Chitin-binding type-2" evidence="28">
    <location>
        <begin position="342"/>
        <end position="399"/>
    </location>
</feature>
<evidence type="ECO:0000256" key="18">
    <source>
        <dbReference type="PROSITE-ProRule" id="PRU00121"/>
    </source>
</evidence>
<feature type="region of interest" description="Disordered" evidence="22">
    <location>
        <begin position="89"/>
        <end position="136"/>
    </location>
</feature>
<sequence>MMSRYTGRSLVVVALCLCFVVVHAIYDPKESTTKPPKRREPVLPWYSPGPVDSKEDLSRSAKWQVDSDYPIPRKPYVIEAGTKTWSPWKKNKGSEIEQRTEITRDSQSAINFEQDDNLSSKSNDQQKNEQIGIKRDEEFYEGVPADSTKPREEKILVSTETKWTVARYDSKHGVQCPEFDSTGQFVYPPDCKFFVNCWKGRAFVQACAPGTLFNPNTLECDFPQKVKCYGEEINNYYNFPTTERLDSSRLQEPKCPPHVTGLIAHPLDCTKFLQCANGGTYIMDCGPGTVFNPAVMVCDWPHNVKGCEDALKSEEETTKPFVPPDYEDHDGRLQYEKPQAKKITCPDDYTGLLPHPETCKKFLQCANGGTFIMDCGPGTAFNPSISVCDWPYNVPGCKEDKQQPVDTSFKPWPSHNSSHSRTWHHKHNHTSQGKDWDPLKPTWRPILKRPSSRINWNDTSDSNPPQPQWPHRGHGSNDRNYNDRSHHYHHHHHFHSPTHDPKDTEAQQPVPSFHQPHHQTSGNQGVENWHSNHGHHHEHHHYYHGRPQDRSEIIVPSNPWTDEEIDQQSRFDTRKDHEGSLNQGFDHRGTQDRPETVPSNTWTVEETGQQAQRPTFDMKKDTFNEEFDHRDTQDRPETVDTWTVKETVQEAQRPSFGELFKDNVPWNKDNDQESASNRQERMGPGFSQAGFDETSIYANNRNYQPVDNSRFDTQIAGNRRIWNQTRLTENGFSNWNQQGREQMPNQNRRWDQDPVNKDDKFYEGKFRPNIYQSTADRQADSKLDTWASKTNIFQHSKGQFGSGVKNTAFNSTKINPNGINANINGTRGHFITKEIEVNQGHSKMRTYRPNDLPGLNEFNKSDRNIYVDSRTNVDNIPLTVLQPPPITSDNHPSGSNNILRNNSFGHRTHRYHWTYNSSANSGNLSPSGNYNNRVLVPSRELQPPYPSLNKSLVPPFLSNFLKYSPIPSPDLQPPDDHQSTNKFSIGWQLPNDPIERELPTYENRNTFQPSSQLVPPIFELNVSGRYPNVPSTNLEPPDQEFDSFFNDSVVNNATREIPSLTIPPRKRFANTTESSENSEISTTDPNVPTVWIDYENSSTIEHPDIVEPASEESEAVESVDVLSDKKEWKPVLVFKNVTETTTKASVIMKIDKKNVDVDLFNVDAAPFAKEDPPFPSYYIPPVEPLDHSKKTVMPTPISGQVIRLRGGSGPHDGYVEVQGTNPGWGIVCDSRNGWTLKEAHVVCKQLGYTRGAEMAWQGRNGRNGMPTWIAANSVSCQGDEDKFQSCKFTHVQECRVERDAIGVRCALNRVANCRKDEVPHEEQCYHLAEAESGLNHQEALDYCTNRDSRLLDITSQAENNFISEWLVQKQPEIASIMTSGVGFTTMGHTLWIWEDSSRTKFRFTKWWPGWMEDNKQPPSVGTRPRCIVMKRKFPCHERPDSICVADYFFWDAEDCASSNKGHSFICKRPYDDIGCIYGKGSQYAGNASITASGKDCLSWGDEKVAYPLEINVVNREIREKLKNHNYCRNPNPNRENRPWCFTGPRAEREHCDIPPCGNIGTQRRSVSQCKPKHFECLPGECIPSPWVCDEEEDCTNGADERDCVSHMYLFKKYSKQKLEGYDVEKWLNTPLKTCALRCKEADFICRSFAHKAIENICLLSDSNIGMTGKLKPSTEFDYYEMKDRSMNCEGMFVCENQKCINQSQVCNGKNDCHDRSDENVCTVENLDYEIRLAGSDYNNEGRVEVKILGIWGQVCDDGFGMIDADVICKELGFVLGALEVKPGGFYGNMDPSTRFMVDQLRCRGNETSLRECDFEGWGVHDCQPEEAVGIVCKTAVNTCPDGQWKCDNSPMCISTAFICDEVVDCQDGSDESPEHCNVPFEIRLANGNTAYEGRIEVRHHGVWGTVCDDDFSNAAATVICRSLGFNGRALAKKDGYFGPGEGPIWLDEVFCYGNETQLNRCEHNHWGEHNCNHEEDAGVICTPGDVNDSKVNRNIPSRWRDSLIFKWEIPPEMPQKNINDILPTNCGRRFKDFNEDEDLIFQKVVRGNIAPKGSYPWQASIRVRGYSKSNHWCGAVIISPLHVLTAAHCLEGYNKKTYFVRAGDYNTEIDEGTEIEANIEDYYIHEEFRKGHRMNNDIALVLLKGRGIPLGKNVMPICLPSERIEYPAGLNCTISGFGSIETGKSTHSKDLRYGWIPLLDQSVCRAGHVYGERAISDGMVCAGYLNEGIDTCDGDSGGPLVCLHNGVFTLYGLTSWGQHCGKMNKPGVYVRVSYYRQWIDKKIKISLEGK</sequence>
<evidence type="ECO:0000256" key="20">
    <source>
        <dbReference type="PROSITE-ProRule" id="PRU00196"/>
    </source>
</evidence>
<dbReference type="FunFam" id="3.10.250.10:FF:000026">
    <property type="entry name" value="Tequila, isoform D"/>
    <property type="match status" value="1"/>
</dbReference>
<feature type="disulfide bond" evidence="20">
    <location>
        <begin position="1276"/>
        <end position="1286"/>
    </location>
</feature>
<feature type="chain" id="PRO_5044660158" description="limulus clotting factor C" evidence="23">
    <location>
        <begin position="25"/>
        <end position="2290"/>
    </location>
</feature>
<dbReference type="OrthoDB" id="6020543at2759"/>
<dbReference type="PROSITE" id="PS50940">
    <property type="entry name" value="CHIT_BIND_II"/>
    <property type="match status" value="3"/>
</dbReference>
<dbReference type="PROSITE" id="PS50041">
    <property type="entry name" value="C_TYPE_LECTIN_2"/>
    <property type="match status" value="1"/>
</dbReference>
<dbReference type="GO" id="GO:0006508">
    <property type="term" value="P:proteolysis"/>
    <property type="evidence" value="ECO:0007669"/>
    <property type="project" value="UniProtKB-KW"/>
</dbReference>
<dbReference type="PROSITE" id="PS50287">
    <property type="entry name" value="SRCR_2"/>
    <property type="match status" value="3"/>
</dbReference>
<dbReference type="GO" id="GO:0008061">
    <property type="term" value="F:chitin binding"/>
    <property type="evidence" value="ECO:0007669"/>
    <property type="project" value="InterPro"/>
</dbReference>
<evidence type="ECO:0000313" key="32">
    <source>
        <dbReference type="RefSeq" id="XP_026296176.1"/>
    </source>
</evidence>
<dbReference type="InterPro" id="IPR016187">
    <property type="entry name" value="CTDL_fold"/>
</dbReference>
<dbReference type="InterPro" id="IPR002557">
    <property type="entry name" value="Chitin-bd_dom"/>
</dbReference>
<feature type="compositionally biased region" description="Polar residues" evidence="22">
    <location>
        <begin position="452"/>
        <end position="463"/>
    </location>
</feature>
<dbReference type="PANTHER" id="PTHR48071:SF18">
    <property type="entry name" value="DELETED IN MALIGNANT BRAIN TUMORS 1 PROTEIN-RELATED"/>
    <property type="match status" value="1"/>
</dbReference>
<feature type="disulfide bond" evidence="19">
    <location>
        <begin position="1588"/>
        <end position="1603"/>
    </location>
</feature>
<dbReference type="SMART" id="SM00202">
    <property type="entry name" value="SR"/>
    <property type="match status" value="3"/>
</dbReference>
<feature type="compositionally biased region" description="Basic residues" evidence="22">
    <location>
        <begin position="532"/>
        <end position="544"/>
    </location>
</feature>
<reference evidence="32" key="2">
    <citation type="submission" date="2025-04" db="UniProtKB">
        <authorList>
            <consortium name="RefSeq"/>
        </authorList>
    </citation>
    <scope>IDENTIFICATION</scope>
    <source>
        <strain evidence="32">DH4</strain>
        <tissue evidence="32">Whole body</tissue>
    </source>
</reference>
<dbReference type="PROSITE" id="PS50070">
    <property type="entry name" value="KRINGLE_2"/>
    <property type="match status" value="1"/>
</dbReference>
<dbReference type="GeneID" id="724971"/>
<dbReference type="Pfam" id="PF00059">
    <property type="entry name" value="Lectin_C"/>
    <property type="match status" value="1"/>
</dbReference>
<dbReference type="FunFam" id="2.40.10.10:FF:000120">
    <property type="entry name" value="Putative serine protease"/>
    <property type="match status" value="1"/>
</dbReference>
<dbReference type="SUPFAM" id="SSF57414">
    <property type="entry name" value="Hairpin loop containing domain-like"/>
    <property type="match status" value="1"/>
</dbReference>
<reference evidence="30" key="1">
    <citation type="submission" date="2021-01" db="UniProtKB">
        <authorList>
            <consortium name="EnsemblMetazoa"/>
        </authorList>
    </citation>
    <scope>IDENTIFICATION</scope>
    <source>
        <strain evidence="30">DH4</strain>
    </source>
</reference>
<dbReference type="Gene3D" id="3.10.250.10">
    <property type="entry name" value="SRCR-like domain"/>
    <property type="match status" value="3"/>
</dbReference>
<dbReference type="SUPFAM" id="SSF57440">
    <property type="entry name" value="Kringle-like"/>
    <property type="match status" value="1"/>
</dbReference>
<keyword evidence="31" id="KW-1185">Reference proteome</keyword>
<evidence type="ECO:0000256" key="13">
    <source>
        <dbReference type="ARBA" id="ARBA00023157"/>
    </source>
</evidence>
<evidence type="ECO:0000256" key="5">
    <source>
        <dbReference type="ARBA" id="ARBA00022692"/>
    </source>
</evidence>
<dbReference type="PANTHER" id="PTHR48071">
    <property type="entry name" value="SRCR DOMAIN-CONTAINING PROTEIN"/>
    <property type="match status" value="1"/>
</dbReference>